<sequence length="35" mass="4009">MKPSIFSGSILYWCYSLRSFLLCILGLSEVNLIQL</sequence>
<dbReference type="Gramene" id="TuG1812G0700001935.01.T01">
    <property type="protein sequence ID" value="TuG1812G0700001935.01.T01.cds379471"/>
    <property type="gene ID" value="TuG1812G0700001935.01"/>
</dbReference>
<accession>A0A8R7V3K8</accession>
<organism evidence="1 2">
    <name type="scientific">Triticum urartu</name>
    <name type="common">Red wild einkorn</name>
    <name type="synonym">Crithodium urartu</name>
    <dbReference type="NCBI Taxonomy" id="4572"/>
    <lineage>
        <taxon>Eukaryota</taxon>
        <taxon>Viridiplantae</taxon>
        <taxon>Streptophyta</taxon>
        <taxon>Embryophyta</taxon>
        <taxon>Tracheophyta</taxon>
        <taxon>Spermatophyta</taxon>
        <taxon>Magnoliopsida</taxon>
        <taxon>Liliopsida</taxon>
        <taxon>Poales</taxon>
        <taxon>Poaceae</taxon>
        <taxon>BOP clade</taxon>
        <taxon>Pooideae</taxon>
        <taxon>Triticodae</taxon>
        <taxon>Triticeae</taxon>
        <taxon>Triticinae</taxon>
        <taxon>Triticum</taxon>
    </lineage>
</organism>
<reference evidence="1" key="2">
    <citation type="submission" date="2018-03" db="EMBL/GenBank/DDBJ databases">
        <title>The Triticum urartu genome reveals the dynamic nature of wheat genome evolution.</title>
        <authorList>
            <person name="Ling H."/>
            <person name="Ma B."/>
            <person name="Shi X."/>
            <person name="Liu H."/>
            <person name="Dong L."/>
            <person name="Sun H."/>
            <person name="Cao Y."/>
            <person name="Gao Q."/>
            <person name="Zheng S."/>
            <person name="Li Y."/>
            <person name="Yu Y."/>
            <person name="Du H."/>
            <person name="Qi M."/>
            <person name="Li Y."/>
            <person name="Yu H."/>
            <person name="Cui Y."/>
            <person name="Wang N."/>
            <person name="Chen C."/>
            <person name="Wu H."/>
            <person name="Zhao Y."/>
            <person name="Zhang J."/>
            <person name="Li Y."/>
            <person name="Zhou W."/>
            <person name="Zhang B."/>
            <person name="Hu W."/>
            <person name="Eijk M."/>
            <person name="Tang J."/>
            <person name="Witsenboer H."/>
            <person name="Zhao S."/>
            <person name="Li Z."/>
            <person name="Zhang A."/>
            <person name="Wang D."/>
            <person name="Liang C."/>
        </authorList>
    </citation>
    <scope>NUCLEOTIDE SEQUENCE [LARGE SCALE GENOMIC DNA]</scope>
    <source>
        <strain evidence="1">cv. G1812</strain>
    </source>
</reference>
<evidence type="ECO:0000313" key="1">
    <source>
        <dbReference type="EnsemblPlants" id="TuG1812G0700001935.01.T01.cds379471"/>
    </source>
</evidence>
<dbReference type="AlphaFoldDB" id="A0A8R7V3K8"/>
<dbReference type="EnsemblPlants" id="TuG1812G0700001935.01.T01">
    <property type="protein sequence ID" value="TuG1812G0700001935.01.T01.cds379471"/>
    <property type="gene ID" value="TuG1812G0700001935.01"/>
</dbReference>
<name>A0A8R7V3K8_TRIUA</name>
<proteinExistence type="predicted"/>
<protein>
    <submittedName>
        <fullName evidence="1">Uncharacterized protein</fullName>
    </submittedName>
</protein>
<reference evidence="1" key="3">
    <citation type="submission" date="2022-06" db="UniProtKB">
        <authorList>
            <consortium name="EnsemblPlants"/>
        </authorList>
    </citation>
    <scope>IDENTIFICATION</scope>
</reference>
<keyword evidence="2" id="KW-1185">Reference proteome</keyword>
<reference evidence="2" key="1">
    <citation type="journal article" date="2013" name="Nature">
        <title>Draft genome of the wheat A-genome progenitor Triticum urartu.</title>
        <authorList>
            <person name="Ling H.Q."/>
            <person name="Zhao S."/>
            <person name="Liu D."/>
            <person name="Wang J."/>
            <person name="Sun H."/>
            <person name="Zhang C."/>
            <person name="Fan H."/>
            <person name="Li D."/>
            <person name="Dong L."/>
            <person name="Tao Y."/>
            <person name="Gao C."/>
            <person name="Wu H."/>
            <person name="Li Y."/>
            <person name="Cui Y."/>
            <person name="Guo X."/>
            <person name="Zheng S."/>
            <person name="Wang B."/>
            <person name="Yu K."/>
            <person name="Liang Q."/>
            <person name="Yang W."/>
            <person name="Lou X."/>
            <person name="Chen J."/>
            <person name="Feng M."/>
            <person name="Jian J."/>
            <person name="Zhang X."/>
            <person name="Luo G."/>
            <person name="Jiang Y."/>
            <person name="Liu J."/>
            <person name="Wang Z."/>
            <person name="Sha Y."/>
            <person name="Zhang B."/>
            <person name="Wu H."/>
            <person name="Tang D."/>
            <person name="Shen Q."/>
            <person name="Xue P."/>
            <person name="Zou S."/>
            <person name="Wang X."/>
            <person name="Liu X."/>
            <person name="Wang F."/>
            <person name="Yang Y."/>
            <person name="An X."/>
            <person name="Dong Z."/>
            <person name="Zhang K."/>
            <person name="Zhang X."/>
            <person name="Luo M.C."/>
            <person name="Dvorak J."/>
            <person name="Tong Y."/>
            <person name="Wang J."/>
            <person name="Yang H."/>
            <person name="Li Z."/>
            <person name="Wang D."/>
            <person name="Zhang A."/>
            <person name="Wang J."/>
        </authorList>
    </citation>
    <scope>NUCLEOTIDE SEQUENCE</scope>
    <source>
        <strain evidence="2">cv. G1812</strain>
    </source>
</reference>
<dbReference type="Proteomes" id="UP000015106">
    <property type="component" value="Chromosome 7"/>
</dbReference>
<evidence type="ECO:0000313" key="2">
    <source>
        <dbReference type="Proteomes" id="UP000015106"/>
    </source>
</evidence>